<feature type="region of interest" description="Disordered" evidence="6">
    <location>
        <begin position="250"/>
        <end position="274"/>
    </location>
</feature>
<evidence type="ECO:0000256" key="4">
    <source>
        <dbReference type="ARBA" id="ARBA00022989"/>
    </source>
</evidence>
<evidence type="ECO:0000256" key="5">
    <source>
        <dbReference type="ARBA" id="ARBA00023136"/>
    </source>
</evidence>
<dbReference type="GO" id="GO:0012505">
    <property type="term" value="C:endomembrane system"/>
    <property type="evidence" value="ECO:0007669"/>
    <property type="project" value="TreeGrafter"/>
</dbReference>
<keyword evidence="4 7" id="KW-1133">Transmembrane helix</keyword>
<dbReference type="PANTHER" id="PTHR33966:SF1">
    <property type="entry name" value="PROTEIN ODR-4 HOMOLOG"/>
    <property type="match status" value="1"/>
</dbReference>
<feature type="region of interest" description="Disordered" evidence="6">
    <location>
        <begin position="45"/>
        <end position="80"/>
    </location>
</feature>
<dbReference type="AlphaFoldDB" id="A0AAE1BIT6"/>
<dbReference type="Proteomes" id="UP001286313">
    <property type="component" value="Unassembled WGS sequence"/>
</dbReference>
<feature type="compositionally biased region" description="Acidic residues" evidence="6">
    <location>
        <begin position="50"/>
        <end position="61"/>
    </location>
</feature>
<comment type="caution">
    <text evidence="8">The sequence shown here is derived from an EMBL/GenBank/DDBJ whole genome shotgun (WGS) entry which is preliminary data.</text>
</comment>
<dbReference type="InterPro" id="IPR029454">
    <property type="entry name" value="ODR-4-like"/>
</dbReference>
<dbReference type="PANTHER" id="PTHR33966">
    <property type="entry name" value="PROTEIN ODR-4 HOMOLOG"/>
    <property type="match status" value="1"/>
</dbReference>
<evidence type="ECO:0000256" key="7">
    <source>
        <dbReference type="SAM" id="Phobius"/>
    </source>
</evidence>
<evidence type="ECO:0000256" key="3">
    <source>
        <dbReference type="ARBA" id="ARBA00022692"/>
    </source>
</evidence>
<name>A0AAE1BIT6_PETCI</name>
<proteinExistence type="inferred from homology"/>
<reference evidence="8" key="1">
    <citation type="submission" date="2023-10" db="EMBL/GenBank/DDBJ databases">
        <title>Genome assemblies of two species of porcelain crab, Petrolisthes cinctipes and Petrolisthes manimaculis (Anomura: Porcellanidae).</title>
        <authorList>
            <person name="Angst P."/>
        </authorList>
    </citation>
    <scope>NUCLEOTIDE SEQUENCE</scope>
    <source>
        <strain evidence="8">PB745_01</strain>
        <tissue evidence="8">Gill</tissue>
    </source>
</reference>
<dbReference type="GO" id="GO:0008104">
    <property type="term" value="P:intracellular protein localization"/>
    <property type="evidence" value="ECO:0007669"/>
    <property type="project" value="TreeGrafter"/>
</dbReference>
<keyword evidence="5 7" id="KW-0472">Membrane</keyword>
<keyword evidence="9" id="KW-1185">Reference proteome</keyword>
<comment type="subcellular location">
    <subcellularLocation>
        <location evidence="1">Membrane</location>
    </subcellularLocation>
</comment>
<evidence type="ECO:0000313" key="8">
    <source>
        <dbReference type="EMBL" id="KAK3851587.1"/>
    </source>
</evidence>
<dbReference type="EMBL" id="JAWQEG010007828">
    <property type="protein sequence ID" value="KAK3851587.1"/>
    <property type="molecule type" value="Genomic_DNA"/>
</dbReference>
<accession>A0AAE1BIT6</accession>
<dbReference type="GO" id="GO:0016020">
    <property type="term" value="C:membrane"/>
    <property type="evidence" value="ECO:0007669"/>
    <property type="project" value="UniProtKB-SubCell"/>
</dbReference>
<comment type="similarity">
    <text evidence="2">Belongs to the ODR-4 family.</text>
</comment>
<organism evidence="8 9">
    <name type="scientific">Petrolisthes cinctipes</name>
    <name type="common">Flat porcelain crab</name>
    <dbReference type="NCBI Taxonomy" id="88211"/>
    <lineage>
        <taxon>Eukaryota</taxon>
        <taxon>Metazoa</taxon>
        <taxon>Ecdysozoa</taxon>
        <taxon>Arthropoda</taxon>
        <taxon>Crustacea</taxon>
        <taxon>Multicrustacea</taxon>
        <taxon>Malacostraca</taxon>
        <taxon>Eumalacostraca</taxon>
        <taxon>Eucarida</taxon>
        <taxon>Decapoda</taxon>
        <taxon>Pleocyemata</taxon>
        <taxon>Anomura</taxon>
        <taxon>Galatheoidea</taxon>
        <taxon>Porcellanidae</taxon>
        <taxon>Petrolisthes</taxon>
    </lineage>
</organism>
<evidence type="ECO:0000256" key="1">
    <source>
        <dbReference type="ARBA" id="ARBA00004370"/>
    </source>
</evidence>
<keyword evidence="3 7" id="KW-0812">Transmembrane</keyword>
<evidence type="ECO:0000313" key="9">
    <source>
        <dbReference type="Proteomes" id="UP001286313"/>
    </source>
</evidence>
<evidence type="ECO:0000256" key="6">
    <source>
        <dbReference type="SAM" id="MobiDB-lite"/>
    </source>
</evidence>
<evidence type="ECO:0000256" key="2">
    <source>
        <dbReference type="ARBA" id="ARBA00010131"/>
    </source>
</evidence>
<gene>
    <name evidence="8" type="ORF">Pcinc_041779</name>
</gene>
<dbReference type="Pfam" id="PF14778">
    <property type="entry name" value="ODR4-like"/>
    <property type="match status" value="1"/>
</dbReference>
<feature type="transmembrane region" description="Helical" evidence="7">
    <location>
        <begin position="477"/>
        <end position="495"/>
    </location>
</feature>
<sequence length="496" mass="52659">MGRIIIGDEILQDKLTALAKAGRFQIGLLIGQNTDDRHIIVHLAPTPVPDEGDLSSEDEDPTLPTNATRHDPTSSKYPDSIPKVVDATVTEHARQAVRMLPGGLNILGVYVVTPLNDFTAAPSQAKIRAVLSSVHRTTTRVLLDSCEVCDEKVVIHVCSQSFKITCRTEDVLSSEGSSKVSEVKFVRGGGDSTFKQLTYSYNINLNFWLPKEHQSAQSLYRTLLTLLRPWAKSVKESLILIDSEFPDDNDALDRSKTKKGGGAGGRGGPHTPPFMPPRVFTAEILDAGTPLIPALPTPNGGGGGGVRESMGCVKLTGSLAGLAFVHSKATVGEGRGAVIMDLVRSVVGRWEMHCDSLVEEPLSHLQGPIIHEPPRRVFIEGGGLPVSLCDYLFPGDTPTDACQSAKELLGLRIQQQHVDDTLEILADASDVENIGEPGGEPCEPLVNPGLGRRGGGGGGGGTGVGGIGGVTFSITHLLILSAILTVLIAIAVSYFK</sequence>
<protein>
    <submittedName>
        <fullName evidence="8">Uncharacterized protein</fullName>
    </submittedName>
</protein>